<proteinExistence type="predicted"/>
<keyword evidence="3" id="KW-1185">Reference proteome</keyword>
<gene>
    <name evidence="2" type="ORF">TKK_003149</name>
</gene>
<dbReference type="AlphaFoldDB" id="A0ABD2XFA9"/>
<dbReference type="PANTHER" id="PTHR33359">
    <property type="entry name" value="MOLYBDOPTERIN SYNTHASE SULFUR CARRIER SUBUNIT"/>
    <property type="match status" value="1"/>
</dbReference>
<dbReference type="InterPro" id="IPR003749">
    <property type="entry name" value="ThiS/MoaD-like"/>
</dbReference>
<organism evidence="2 3">
    <name type="scientific">Trichogramma kaykai</name>
    <dbReference type="NCBI Taxonomy" id="54128"/>
    <lineage>
        <taxon>Eukaryota</taxon>
        <taxon>Metazoa</taxon>
        <taxon>Ecdysozoa</taxon>
        <taxon>Arthropoda</taxon>
        <taxon>Hexapoda</taxon>
        <taxon>Insecta</taxon>
        <taxon>Pterygota</taxon>
        <taxon>Neoptera</taxon>
        <taxon>Endopterygota</taxon>
        <taxon>Hymenoptera</taxon>
        <taxon>Apocrita</taxon>
        <taxon>Proctotrupomorpha</taxon>
        <taxon>Chalcidoidea</taxon>
        <taxon>Trichogrammatidae</taxon>
        <taxon>Trichogramma</taxon>
    </lineage>
</organism>
<dbReference type="InterPro" id="IPR012675">
    <property type="entry name" value="Beta-grasp_dom_sf"/>
</dbReference>
<dbReference type="Pfam" id="PF02597">
    <property type="entry name" value="ThiS"/>
    <property type="match status" value="1"/>
</dbReference>
<dbReference type="GO" id="GO:0000166">
    <property type="term" value="F:nucleotide binding"/>
    <property type="evidence" value="ECO:0007669"/>
    <property type="project" value="UniProtKB-KW"/>
</dbReference>
<reference evidence="2 3" key="1">
    <citation type="journal article" date="2024" name="bioRxiv">
        <title>A reference genome for Trichogramma kaykai: A tiny desert-dwelling parasitoid wasp with competing sex-ratio distorters.</title>
        <authorList>
            <person name="Culotta J."/>
            <person name="Lindsey A.R."/>
        </authorList>
    </citation>
    <scope>NUCLEOTIDE SEQUENCE [LARGE SCALE GENOMIC DNA]</scope>
    <source>
        <strain evidence="2 3">KSX58</strain>
    </source>
</reference>
<keyword evidence="1" id="KW-0547">Nucleotide-binding</keyword>
<dbReference type="PANTHER" id="PTHR33359:SF1">
    <property type="entry name" value="MOLYBDOPTERIN SYNTHASE SULFUR CARRIER SUBUNIT"/>
    <property type="match status" value="1"/>
</dbReference>
<evidence type="ECO:0000313" key="2">
    <source>
        <dbReference type="EMBL" id="KAL3404166.1"/>
    </source>
</evidence>
<dbReference type="EMBL" id="JBJJXI010000026">
    <property type="protein sequence ID" value="KAL3404166.1"/>
    <property type="molecule type" value="Genomic_DNA"/>
</dbReference>
<dbReference type="InterPro" id="IPR016155">
    <property type="entry name" value="Mopterin_synth/thiamin_S_b"/>
</dbReference>
<protein>
    <recommendedName>
        <fullName evidence="4">Molybdopterin synthase sulfur carrier subunit</fullName>
    </recommendedName>
</protein>
<evidence type="ECO:0000313" key="3">
    <source>
        <dbReference type="Proteomes" id="UP001627154"/>
    </source>
</evidence>
<dbReference type="Proteomes" id="UP001627154">
    <property type="component" value="Unassembled WGS sequence"/>
</dbReference>
<dbReference type="Gene3D" id="3.10.20.30">
    <property type="match status" value="1"/>
</dbReference>
<accession>A0ABD2XFA9</accession>
<dbReference type="CDD" id="cd00754">
    <property type="entry name" value="Ubl_MoaD"/>
    <property type="match status" value="1"/>
</dbReference>
<dbReference type="InterPro" id="IPR044672">
    <property type="entry name" value="MOCS2A"/>
</dbReference>
<evidence type="ECO:0008006" key="4">
    <source>
        <dbReference type="Google" id="ProtNLM"/>
    </source>
</evidence>
<dbReference type="SUPFAM" id="SSF54285">
    <property type="entry name" value="MoaD/ThiS"/>
    <property type="match status" value="1"/>
</dbReference>
<name>A0ABD2XFA9_9HYME</name>
<comment type="caution">
    <text evidence="2">The sequence shown here is derived from an EMBL/GenBank/DDBJ whole genome shotgun (WGS) entry which is preliminary data.</text>
</comment>
<evidence type="ECO:0000256" key="1">
    <source>
        <dbReference type="ARBA" id="ARBA00022741"/>
    </source>
</evidence>
<sequence length="107" mass="11643">MSSSSGSQQQVRVKVLFFAQARELAGVSESELLLPARLASNDLKGRLISEFHLSLIGGVFVVALNESFVEEDTHLELRESDEIAVIPPLSGGAFSGQVLVSFRMCYE</sequence>